<dbReference type="GO" id="GO:0000160">
    <property type="term" value="P:phosphorelay signal transduction system"/>
    <property type="evidence" value="ECO:0007669"/>
    <property type="project" value="UniProtKB-KW"/>
</dbReference>
<gene>
    <name evidence="3" type="ORF">NJQ99_01215</name>
</gene>
<keyword evidence="1" id="KW-0902">Two-component regulatory system</keyword>
<keyword evidence="4" id="KW-1185">Reference proteome</keyword>
<dbReference type="InterPro" id="IPR008207">
    <property type="entry name" value="Sig_transdc_His_kin_Hpt_dom"/>
</dbReference>
<accession>A0A9J6PAG6</accession>
<dbReference type="Gene3D" id="1.20.120.160">
    <property type="entry name" value="HPT domain"/>
    <property type="match status" value="1"/>
</dbReference>
<name>A0A9J6PAG6_9PROT</name>
<dbReference type="Proteomes" id="UP001055804">
    <property type="component" value="Unassembled WGS sequence"/>
</dbReference>
<dbReference type="InterPro" id="IPR036641">
    <property type="entry name" value="HPT_dom_sf"/>
</dbReference>
<dbReference type="EMBL" id="JAMZFT010000001">
    <property type="protein sequence ID" value="MCP1335022.1"/>
    <property type="molecule type" value="Genomic_DNA"/>
</dbReference>
<dbReference type="SUPFAM" id="SSF47226">
    <property type="entry name" value="Histidine-containing phosphotransfer domain, HPT domain"/>
    <property type="match status" value="1"/>
</dbReference>
<evidence type="ECO:0000313" key="3">
    <source>
        <dbReference type="EMBL" id="MCP1335022.1"/>
    </source>
</evidence>
<feature type="domain" description="HPt" evidence="2">
    <location>
        <begin position="40"/>
        <end position="119"/>
    </location>
</feature>
<dbReference type="Pfam" id="PF01627">
    <property type="entry name" value="Hpt"/>
    <property type="match status" value="1"/>
</dbReference>
<comment type="caution">
    <text evidence="3">The sequence shown here is derived from an EMBL/GenBank/DDBJ whole genome shotgun (WGS) entry which is preliminary data.</text>
</comment>
<evidence type="ECO:0000259" key="2">
    <source>
        <dbReference type="Pfam" id="PF01627"/>
    </source>
</evidence>
<organism evidence="3 4">
    <name type="scientific">Futiania mangrovi</name>
    <dbReference type="NCBI Taxonomy" id="2959716"/>
    <lineage>
        <taxon>Bacteria</taxon>
        <taxon>Pseudomonadati</taxon>
        <taxon>Pseudomonadota</taxon>
        <taxon>Alphaproteobacteria</taxon>
        <taxon>Futianiales</taxon>
        <taxon>Futianiaceae</taxon>
        <taxon>Futiania</taxon>
    </lineage>
</organism>
<evidence type="ECO:0000256" key="1">
    <source>
        <dbReference type="ARBA" id="ARBA00023012"/>
    </source>
</evidence>
<sequence>MAYAGSERVRGGEAASADRCVIDEAHLMHYTLGDQALACEILELFVAQVDIYLERLGGAKDDLAWHEAAHSLKGSARAIGAQVLSAQAAAAEAIRHEDEDVRARHLATLAASVEDVKQAAAGYLQRVKAA</sequence>
<dbReference type="RefSeq" id="WP_269330982.1">
    <property type="nucleotide sequence ID" value="NZ_JAMZFT010000001.1"/>
</dbReference>
<dbReference type="AlphaFoldDB" id="A0A9J6PAG6"/>
<evidence type="ECO:0000313" key="4">
    <source>
        <dbReference type="Proteomes" id="UP001055804"/>
    </source>
</evidence>
<protein>
    <submittedName>
        <fullName evidence="3">Hpt domain-containing protein</fullName>
    </submittedName>
</protein>
<proteinExistence type="predicted"/>
<dbReference type="GO" id="GO:0004672">
    <property type="term" value="F:protein kinase activity"/>
    <property type="evidence" value="ECO:0007669"/>
    <property type="project" value="UniProtKB-ARBA"/>
</dbReference>
<reference evidence="3" key="1">
    <citation type="submission" date="2022-06" db="EMBL/GenBank/DDBJ databases">
        <title>Isolation and Genomics of Futiania mangrovii gen. nov., sp. nov., a Rare and Metabolically-versatile member in the Class Alphaproteobacteria.</title>
        <authorList>
            <person name="Liu L."/>
            <person name="Huang W.-C."/>
            <person name="Pan J."/>
            <person name="Li J."/>
            <person name="Huang Y."/>
            <person name="Du H."/>
            <person name="Liu Y."/>
            <person name="Li M."/>
        </authorList>
    </citation>
    <scope>NUCLEOTIDE SEQUENCE</scope>
    <source>
        <strain evidence="3">FT118</strain>
    </source>
</reference>